<gene>
    <name evidence="6 9" type="primary">uvrC</name>
    <name evidence="9" type="ORF">SCHRY_v1c06140</name>
</gene>
<evidence type="ECO:0000313" key="10">
    <source>
        <dbReference type="Proteomes" id="UP000013964"/>
    </source>
</evidence>
<dbReference type="EMBL" id="CP005077">
    <property type="protein sequence ID" value="AGM25192.1"/>
    <property type="molecule type" value="Genomic_DNA"/>
</dbReference>
<protein>
    <recommendedName>
        <fullName evidence="6">UvrABC system protein C</fullName>
        <shortName evidence="6">Protein UvrC</shortName>
    </recommendedName>
    <alternativeName>
        <fullName evidence="6">Excinuclease ABC subunit C</fullName>
    </alternativeName>
</protein>
<dbReference type="Pfam" id="PF22920">
    <property type="entry name" value="UvrC_RNaseH"/>
    <property type="match status" value="1"/>
</dbReference>
<dbReference type="STRING" id="1276227.SCHRY_v1c06140"/>
<dbReference type="InterPro" id="IPR000305">
    <property type="entry name" value="GIY-YIG_endonuc"/>
</dbReference>
<dbReference type="HOGENOM" id="CLU_014841_3_2_14"/>
<dbReference type="KEGG" id="scr:SCHRY_v1c06140"/>
<dbReference type="SUPFAM" id="SSF46600">
    <property type="entry name" value="C-terminal UvrC-binding domain of UvrB"/>
    <property type="match status" value="1"/>
</dbReference>
<dbReference type="Pfam" id="PF08459">
    <property type="entry name" value="UvrC_RNaseH_dom"/>
    <property type="match status" value="1"/>
</dbReference>
<reference evidence="9 10" key="1">
    <citation type="journal article" date="2013" name="Genome Biol. Evol.">
        <title>Complete genomes of two dipteran-associated spiroplasmas provided insights into the origin, dynamics, and impacts of viral invasion in spiroplasma.</title>
        <authorList>
            <person name="Ku C."/>
            <person name="Lo W.S."/>
            <person name="Chen L.L."/>
            <person name="Kuo C.H."/>
        </authorList>
    </citation>
    <scope>NUCLEOTIDE SEQUENCE [LARGE SCALE GENOMIC DNA]</scope>
    <source>
        <strain evidence="9 10">DF-1</strain>
    </source>
</reference>
<keyword evidence="5 6" id="KW-0234">DNA repair</keyword>
<name>R4U1K7_9MOLU</name>
<dbReference type="InterPro" id="IPR047296">
    <property type="entry name" value="GIY-YIG_UvrC_Cho"/>
</dbReference>
<proteinExistence type="inferred from homology"/>
<evidence type="ECO:0000256" key="3">
    <source>
        <dbReference type="ARBA" id="ARBA00022769"/>
    </source>
</evidence>
<dbReference type="InterPro" id="IPR004791">
    <property type="entry name" value="UvrC"/>
</dbReference>
<evidence type="ECO:0000256" key="1">
    <source>
        <dbReference type="ARBA" id="ARBA00022490"/>
    </source>
</evidence>
<dbReference type="GO" id="GO:0009432">
    <property type="term" value="P:SOS response"/>
    <property type="evidence" value="ECO:0007669"/>
    <property type="project" value="UniProtKB-UniRule"/>
</dbReference>
<evidence type="ECO:0000256" key="5">
    <source>
        <dbReference type="ARBA" id="ARBA00023204"/>
    </source>
</evidence>
<feature type="domain" description="GIY-YIG" evidence="7">
    <location>
        <begin position="14"/>
        <end position="91"/>
    </location>
</feature>
<keyword evidence="2 6" id="KW-0227">DNA damage</keyword>
<evidence type="ECO:0000259" key="8">
    <source>
        <dbReference type="PROSITE" id="PS50165"/>
    </source>
</evidence>
<dbReference type="InterPro" id="IPR036876">
    <property type="entry name" value="UVR_dom_sf"/>
</dbReference>
<dbReference type="NCBIfam" id="TIGR00194">
    <property type="entry name" value="uvrC"/>
    <property type="match status" value="1"/>
</dbReference>
<evidence type="ECO:0000259" key="7">
    <source>
        <dbReference type="PROSITE" id="PS50164"/>
    </source>
</evidence>
<keyword evidence="1 6" id="KW-0963">Cytoplasm</keyword>
<accession>R4U1K7</accession>
<dbReference type="GO" id="GO:0006289">
    <property type="term" value="P:nucleotide-excision repair"/>
    <property type="evidence" value="ECO:0007669"/>
    <property type="project" value="UniProtKB-UniRule"/>
</dbReference>
<keyword evidence="3 6" id="KW-0228">DNA excision</keyword>
<dbReference type="GO" id="GO:0003677">
    <property type="term" value="F:DNA binding"/>
    <property type="evidence" value="ECO:0007669"/>
    <property type="project" value="UniProtKB-UniRule"/>
</dbReference>
<evidence type="ECO:0000256" key="2">
    <source>
        <dbReference type="ARBA" id="ARBA00022763"/>
    </source>
</evidence>
<keyword evidence="4 6" id="KW-0267">Excision nuclease</keyword>
<evidence type="ECO:0000256" key="6">
    <source>
        <dbReference type="HAMAP-Rule" id="MF_00203"/>
    </source>
</evidence>
<organism evidence="9 10">
    <name type="scientific">Spiroplasma chrysopicola DF-1</name>
    <dbReference type="NCBI Taxonomy" id="1276227"/>
    <lineage>
        <taxon>Bacteria</taxon>
        <taxon>Bacillati</taxon>
        <taxon>Mycoplasmatota</taxon>
        <taxon>Mollicutes</taxon>
        <taxon>Entomoplasmatales</taxon>
        <taxon>Spiroplasmataceae</taxon>
        <taxon>Spiroplasma</taxon>
    </lineage>
</organism>
<dbReference type="AlphaFoldDB" id="R4U1K7"/>
<dbReference type="InterPro" id="IPR038476">
    <property type="entry name" value="UvrC_RNase_H_dom_sf"/>
</dbReference>
<evidence type="ECO:0000313" key="9">
    <source>
        <dbReference type="EMBL" id="AGM25192.1"/>
    </source>
</evidence>
<dbReference type="GO" id="GO:0009380">
    <property type="term" value="C:excinuclease repair complex"/>
    <property type="evidence" value="ECO:0007669"/>
    <property type="project" value="InterPro"/>
</dbReference>
<dbReference type="PATRIC" id="fig|1276227.3.peg.619"/>
<dbReference type="Pfam" id="PF02151">
    <property type="entry name" value="UVR"/>
    <property type="match status" value="1"/>
</dbReference>
<dbReference type="SUPFAM" id="SSF47781">
    <property type="entry name" value="RuvA domain 2-like"/>
    <property type="match status" value="1"/>
</dbReference>
<dbReference type="Gene3D" id="3.40.1440.10">
    <property type="entry name" value="GIY-YIG endonuclease"/>
    <property type="match status" value="1"/>
</dbReference>
<dbReference type="GO" id="GO:0009381">
    <property type="term" value="F:excinuclease ABC activity"/>
    <property type="evidence" value="ECO:0007669"/>
    <property type="project" value="UniProtKB-UniRule"/>
</dbReference>
<dbReference type="PANTHER" id="PTHR30562">
    <property type="entry name" value="UVRC/OXIDOREDUCTASE"/>
    <property type="match status" value="1"/>
</dbReference>
<dbReference type="Gene3D" id="1.10.150.20">
    <property type="entry name" value="5' to 3' exonuclease, C-terminal subdomain"/>
    <property type="match status" value="1"/>
</dbReference>
<dbReference type="GO" id="GO:0005737">
    <property type="term" value="C:cytoplasm"/>
    <property type="evidence" value="ECO:0007669"/>
    <property type="project" value="UniProtKB-SubCell"/>
</dbReference>
<dbReference type="SUPFAM" id="SSF82771">
    <property type="entry name" value="GIY-YIG endonuclease"/>
    <property type="match status" value="1"/>
</dbReference>
<dbReference type="CDD" id="cd10434">
    <property type="entry name" value="GIY-YIG_UvrC_Cho"/>
    <property type="match status" value="1"/>
</dbReference>
<dbReference type="OrthoDB" id="9804933at2"/>
<dbReference type="Gene3D" id="3.30.420.340">
    <property type="entry name" value="UvrC, RNAse H endonuclease domain"/>
    <property type="match status" value="1"/>
</dbReference>
<feature type="domain" description="UvrC family homology region profile" evidence="8">
    <location>
        <begin position="248"/>
        <end position="463"/>
    </location>
</feature>
<dbReference type="PANTHER" id="PTHR30562:SF1">
    <property type="entry name" value="UVRABC SYSTEM PROTEIN C"/>
    <property type="match status" value="1"/>
</dbReference>
<dbReference type="PROSITE" id="PS50165">
    <property type="entry name" value="UVRC"/>
    <property type="match status" value="1"/>
</dbReference>
<evidence type="ECO:0000256" key="4">
    <source>
        <dbReference type="ARBA" id="ARBA00022881"/>
    </source>
</evidence>
<dbReference type="RefSeq" id="WP_016339017.1">
    <property type="nucleotide sequence ID" value="NC_021280.1"/>
</dbReference>
<dbReference type="InterPro" id="IPR050066">
    <property type="entry name" value="UvrABC_protein_C"/>
</dbReference>
<dbReference type="Pfam" id="PF01541">
    <property type="entry name" value="GIY-YIG"/>
    <property type="match status" value="1"/>
</dbReference>
<dbReference type="SMART" id="SM00465">
    <property type="entry name" value="GIYc"/>
    <property type="match status" value="1"/>
</dbReference>
<dbReference type="eggNOG" id="COG0322">
    <property type="taxonomic scope" value="Bacteria"/>
</dbReference>
<sequence>MAISLKEQVNQLPSKPGCYLFYNEKNQILYVGKAKNLKNRVSSYFNKVYNYKTTKLVQEITRLETIITVTEKEALILEHNLIKQHKPKYNILLNDDKHYPYIIITKEKDPQYLYLRKIPKKYSYAFGPFPDGSHAREIMKVLERLYPLRRCQGHLGKPCLYYHIKQCSGACFQDVPAQYYLDMIKRVRHFFSGKNDDTKDLLTIKMHQAAQNLQFEEANKLKLLIRRLDWSISDQNVEFLAKKDNLDVIGIYYQDDYLVITILFYRQGKLSYKDSEFLVCQKDQFQETVRLYLQELYQKIALPPKIFINEMIEPTELELLYGSHFFYPKTKKEKIMMNLANNNSQETYQQIIKRQALEQQTPEVLSKLQNLLQLPEIPYLIEMIDIANIQDEYVTGAVITYKNGKPSRNDYRKYHIDIPQQDDSARIANVMARRYQKLLATNGALPNLIIIDGGLQQVNACRKELKALQLAIPVIGLVKNKQHRTDHLLDLNQKAVYLPKDDKLFLFLTKMQDDVHRFAITNFRKRQSRGLISSILEQVPGLGPQKIKKLQANFPTIKDIIAASPEQLNEIIKNKSTVNVLQNTLQTIK</sequence>
<keyword evidence="10" id="KW-1185">Reference proteome</keyword>
<comment type="subunit">
    <text evidence="6">Interacts with UvrB in an incision complex.</text>
</comment>
<dbReference type="HAMAP" id="MF_00203">
    <property type="entry name" value="UvrC"/>
    <property type="match status" value="1"/>
</dbReference>
<keyword evidence="6" id="KW-0742">SOS response</keyword>
<dbReference type="InterPro" id="IPR001943">
    <property type="entry name" value="UVR_dom"/>
</dbReference>
<comment type="subcellular location">
    <subcellularLocation>
        <location evidence="6">Cytoplasm</location>
    </subcellularLocation>
</comment>
<comment type="similarity">
    <text evidence="6">Belongs to the UvrC family.</text>
</comment>
<dbReference type="FunFam" id="3.40.1440.10:FF:000001">
    <property type="entry name" value="UvrABC system protein C"/>
    <property type="match status" value="1"/>
</dbReference>
<dbReference type="InterPro" id="IPR035901">
    <property type="entry name" value="GIY-YIG_endonuc_sf"/>
</dbReference>
<dbReference type="InterPro" id="IPR001162">
    <property type="entry name" value="UvrC_RNase_H_dom"/>
</dbReference>
<dbReference type="Proteomes" id="UP000013964">
    <property type="component" value="Chromosome"/>
</dbReference>
<comment type="function">
    <text evidence="6">The UvrABC repair system catalyzes the recognition and processing of DNA lesions. UvrC both incises the 5' and 3' sides of the lesion. The N-terminal half is responsible for the 3' incision and the C-terminal half is responsible for the 5' incision.</text>
</comment>
<dbReference type="PROSITE" id="PS50164">
    <property type="entry name" value="GIY_YIG"/>
    <property type="match status" value="1"/>
</dbReference>
<dbReference type="InterPro" id="IPR010994">
    <property type="entry name" value="RuvA_2-like"/>
</dbReference>